<keyword evidence="1" id="KW-0175">Coiled coil</keyword>
<dbReference type="Proteomes" id="UP000767446">
    <property type="component" value="Unassembled WGS sequence"/>
</dbReference>
<evidence type="ECO:0000313" key="4">
    <source>
        <dbReference type="Proteomes" id="UP000767446"/>
    </source>
</evidence>
<evidence type="ECO:0000256" key="1">
    <source>
        <dbReference type="SAM" id="Coils"/>
    </source>
</evidence>
<name>A0A941JUJ0_9CHRO</name>
<gene>
    <name evidence="3" type="ORF">DSM107014_02950</name>
</gene>
<feature type="compositionally biased region" description="Basic and acidic residues" evidence="2">
    <location>
        <begin position="272"/>
        <end position="293"/>
    </location>
</feature>
<feature type="region of interest" description="Disordered" evidence="2">
    <location>
        <begin position="272"/>
        <end position="316"/>
    </location>
</feature>
<organism evidence="3 4">
    <name type="scientific">Gomphosphaeria aponina SAG 52.96 = DSM 107014</name>
    <dbReference type="NCBI Taxonomy" id="1521640"/>
    <lineage>
        <taxon>Bacteria</taxon>
        <taxon>Bacillati</taxon>
        <taxon>Cyanobacteriota</taxon>
        <taxon>Cyanophyceae</taxon>
        <taxon>Oscillatoriophycideae</taxon>
        <taxon>Chroococcales</taxon>
        <taxon>Gomphosphaeriaceae</taxon>
        <taxon>Gomphosphaeria</taxon>
    </lineage>
</organism>
<evidence type="ECO:0000313" key="3">
    <source>
        <dbReference type="EMBL" id="MBR8826855.1"/>
    </source>
</evidence>
<dbReference type="Gene3D" id="3.90.640.10">
    <property type="entry name" value="Actin, Chain A, domain 4"/>
    <property type="match status" value="1"/>
</dbReference>
<protein>
    <submittedName>
        <fullName evidence="3">Uncharacterized protein</fullName>
    </submittedName>
</protein>
<comment type="caution">
    <text evidence="3">The sequence shown here is derived from an EMBL/GenBank/DDBJ whole genome shotgun (WGS) entry which is preliminary data.</text>
</comment>
<proteinExistence type="predicted"/>
<dbReference type="AlphaFoldDB" id="A0A941JUJ0"/>
<evidence type="ECO:0000256" key="2">
    <source>
        <dbReference type="SAM" id="MobiDB-lite"/>
    </source>
</evidence>
<dbReference type="Gene3D" id="3.30.420.40">
    <property type="match status" value="2"/>
</dbReference>
<sequence length="961" mass="110410">MTIEQELQKLITDIDKMLAPDYHLALSYGKNKAAKNKKIKIFLARVRNYLVLLYNQTVKNGIKEGSPTKTDNFATLRTEIDHQINKYINFLQNELNALELINDIEQNQRQQIITKFLEDLLNQLTQTVQTKINETIKNLENQSENSTENFKKMLDLQQKSEQILLKLALKLLSLQPNLKDKLASARNLSINGKKVKIKNLKDNYFINYNIYNSHKNRDQSGRKKSQLTRGREEQVTNLSEESAVKKSSLDQFLEEIYISTDLEVENITRKEQENFKEEGREQPVKGEVLEKKQKSNLSQSEKRLNKKTNPQNFNPDEEELYLAGKDMKNTSAPEKEISAGSNLGMSENSAGVILEELLLQRIVEPYTRNNNSIKINKITALTDLLEPDVLIERKEKKNLWFLGIDLGNTGIRAVLLNAKTCEQYQIYWREKNNSQGKELQGGNNQFSQPSFDLPNAAVIEKKYGENDERSLTAEVAIENLKIYLNFAVIYYDEEEGETRLEEAESYHQIIQEALEKIFSTFSYGDSKSEERKKPGLKIGAVGLSSGNLQEALRELEGIVISSPAIWSDTYCFNLREAIMRAKLVEDPAKIFFLPEAIATLLAHFPLDSLHRGESLAEQNNRAKIFKQELQTCSLVINIGKISTELALVDIPPNWQNLTHSNFSLWSLAYGINAIEQDILCQLLYPQWILKLNPLFPSLDMELPLPGDADLLRREYLGLRLQSLQIGRTLKEAAKLVKEVLQKQEEFTLKLAAQELHFTRQDLQEKILQPLLENFNEEINKLLHQREKSANMIQQVIITQDTSINLGSSFISWLKSKFPQATLIEPEQVGQVAAGLARLPLFPLILDLPRHQYSDYFLLVELLQTIPNTSFSIEELMELLRCRGINTRVCENRLIGFLNGELPPGLLPLENFDYQQPLFYQEHNGNYRPNFQQCDRLRQYLHTLLSQTEQKLTEPLVANLLP</sequence>
<accession>A0A941JUJ0</accession>
<feature type="region of interest" description="Disordered" evidence="2">
    <location>
        <begin position="215"/>
        <end position="239"/>
    </location>
</feature>
<feature type="coiled-coil region" evidence="1">
    <location>
        <begin position="88"/>
        <end position="156"/>
    </location>
</feature>
<reference evidence="3" key="1">
    <citation type="submission" date="2021-02" db="EMBL/GenBank/DDBJ databases">
        <title>Metagenome analyses of Stigonema ocellatum DSM 106950, Chlorogloea purpurea SAG 13.99 and Gomphosphaeria aponina DSM 107014.</title>
        <authorList>
            <person name="Marter P."/>
            <person name="Huang S."/>
        </authorList>
    </citation>
    <scope>NUCLEOTIDE SEQUENCE</scope>
    <source>
        <strain evidence="3">JP213</strain>
    </source>
</reference>
<dbReference type="EMBL" id="JADQBC010000013">
    <property type="protein sequence ID" value="MBR8826855.1"/>
    <property type="molecule type" value="Genomic_DNA"/>
</dbReference>